<proteinExistence type="predicted"/>
<name>A0A073J8S4_9RHOB</name>
<reference evidence="2 3" key="1">
    <citation type="submission" date="2014-01" db="EMBL/GenBank/DDBJ databases">
        <title>Sulfitobacter sp. H3 (MCCC 1A00686) Genome Sequencing.</title>
        <authorList>
            <person name="Lai Q."/>
            <person name="Hong Z."/>
        </authorList>
    </citation>
    <scope>NUCLEOTIDE SEQUENCE [LARGE SCALE GENOMIC DNA]</scope>
    <source>
        <strain evidence="2 3">H3</strain>
    </source>
</reference>
<dbReference type="InterPro" id="IPR029068">
    <property type="entry name" value="Glyas_Bleomycin-R_OHBP_Dase"/>
</dbReference>
<feature type="domain" description="Glyoxalase-like" evidence="1">
    <location>
        <begin position="4"/>
        <end position="179"/>
    </location>
</feature>
<dbReference type="Proteomes" id="UP000027746">
    <property type="component" value="Unassembled WGS sequence"/>
</dbReference>
<dbReference type="OrthoDB" id="8451710at2"/>
<keyword evidence="2" id="KW-0418">Kinase</keyword>
<sequence length="207" mass="22827">MMQFDHIAVAAATLAEATEHVESALGVKMQSGGEHAVFHTHNTLLGLEEGLYLEAIAINPAAPRPDRPRWFDLDRFEGPARLTNWICRCADMDAVLMQMPDLPPDGAGQPVDLQRGDLRWRMAVPASGVLPYDNCWPALIQWQTTQHPADRLATSGVRLKRLIVSHPQADDLRAALAHILHDARVVFDTGPAALRAEFDTPHGPRTL</sequence>
<organism evidence="2 3">
    <name type="scientific">Pseudosulfitobacter pseudonitzschiae</name>
    <dbReference type="NCBI Taxonomy" id="1402135"/>
    <lineage>
        <taxon>Bacteria</taxon>
        <taxon>Pseudomonadati</taxon>
        <taxon>Pseudomonadota</taxon>
        <taxon>Alphaproteobacteria</taxon>
        <taxon>Rhodobacterales</taxon>
        <taxon>Roseobacteraceae</taxon>
        <taxon>Pseudosulfitobacter</taxon>
    </lineage>
</organism>
<dbReference type="GeneID" id="68870777"/>
<accession>A0A073J8S4</accession>
<dbReference type="EMBL" id="JAMD01000001">
    <property type="protein sequence ID" value="KEJ98220.1"/>
    <property type="molecule type" value="Genomic_DNA"/>
</dbReference>
<comment type="caution">
    <text evidence="2">The sequence shown here is derived from an EMBL/GenBank/DDBJ whole genome shotgun (WGS) entry which is preliminary data.</text>
</comment>
<evidence type="ECO:0000259" key="1">
    <source>
        <dbReference type="Pfam" id="PF13468"/>
    </source>
</evidence>
<evidence type="ECO:0000313" key="2">
    <source>
        <dbReference type="EMBL" id="KEJ98220.1"/>
    </source>
</evidence>
<dbReference type="GO" id="GO:0016301">
    <property type="term" value="F:kinase activity"/>
    <property type="evidence" value="ECO:0007669"/>
    <property type="project" value="UniProtKB-KW"/>
</dbReference>
<dbReference type="AlphaFoldDB" id="A0A073J8S4"/>
<dbReference type="InterPro" id="IPR025870">
    <property type="entry name" value="Glyoxalase-like_dom"/>
</dbReference>
<dbReference type="RefSeq" id="WP_073194078.1">
    <property type="nucleotide sequence ID" value="NZ_CP054599.1"/>
</dbReference>
<keyword evidence="3" id="KW-1185">Reference proteome</keyword>
<keyword evidence="2" id="KW-0808">Transferase</keyword>
<evidence type="ECO:0000313" key="3">
    <source>
        <dbReference type="Proteomes" id="UP000027746"/>
    </source>
</evidence>
<gene>
    <name evidence="2" type="ORF">SUH3_04280</name>
</gene>
<protein>
    <submittedName>
        <fullName evidence="2">Polyphosphate kinase</fullName>
    </submittedName>
</protein>
<dbReference type="Pfam" id="PF13468">
    <property type="entry name" value="Glyoxalase_3"/>
    <property type="match status" value="1"/>
</dbReference>
<dbReference type="Gene3D" id="3.10.180.10">
    <property type="entry name" value="2,3-Dihydroxybiphenyl 1,2-Dioxygenase, domain 1"/>
    <property type="match status" value="1"/>
</dbReference>